<reference evidence="1" key="1">
    <citation type="submission" date="2020-05" db="EMBL/GenBank/DDBJ databases">
        <authorList>
            <person name="Chiriac C."/>
            <person name="Salcher M."/>
            <person name="Ghai R."/>
            <person name="Kavagutti S V."/>
        </authorList>
    </citation>
    <scope>NUCLEOTIDE SEQUENCE</scope>
</reference>
<evidence type="ECO:0000313" key="1">
    <source>
        <dbReference type="EMBL" id="CAB4581915.1"/>
    </source>
</evidence>
<accession>A0A6J6F2S9</accession>
<name>A0A6J6F2S9_9ZZZZ</name>
<gene>
    <name evidence="1" type="ORF">UFOPK1767_00389</name>
</gene>
<dbReference type="Gene3D" id="1.10.10.10">
    <property type="entry name" value="Winged helix-like DNA-binding domain superfamily/Winged helix DNA-binding domain"/>
    <property type="match status" value="1"/>
</dbReference>
<dbReference type="EMBL" id="CAEZTZ010000034">
    <property type="protein sequence ID" value="CAB4581915.1"/>
    <property type="molecule type" value="Genomic_DNA"/>
</dbReference>
<organism evidence="1">
    <name type="scientific">freshwater metagenome</name>
    <dbReference type="NCBI Taxonomy" id="449393"/>
    <lineage>
        <taxon>unclassified sequences</taxon>
        <taxon>metagenomes</taxon>
        <taxon>ecological metagenomes</taxon>
    </lineage>
</organism>
<dbReference type="InterPro" id="IPR036390">
    <property type="entry name" value="WH_DNA-bd_sf"/>
</dbReference>
<dbReference type="InterPro" id="IPR036388">
    <property type="entry name" value="WH-like_DNA-bd_sf"/>
</dbReference>
<protein>
    <submittedName>
        <fullName evidence="1">Unannotated protein</fullName>
    </submittedName>
</protein>
<sequence length="103" mass="11872">MSIRISAVPNKQWTLLSNHARVLIQVSQKPDALLSELSSLLGISLRAVQGIVADLERDEFIVVVKNGRRNHYRIKEHAHFRHPLESDHEVEQLLEIFRNDSKI</sequence>
<proteinExistence type="predicted"/>
<dbReference type="AlphaFoldDB" id="A0A6J6F2S9"/>
<dbReference type="SUPFAM" id="SSF46785">
    <property type="entry name" value="Winged helix' DNA-binding domain"/>
    <property type="match status" value="1"/>
</dbReference>